<dbReference type="Pfam" id="PF00144">
    <property type="entry name" value="Beta-lactamase"/>
    <property type="match status" value="1"/>
</dbReference>
<gene>
    <name evidence="2" type="ORF">PSm6_54780</name>
</gene>
<accession>A0ABM7LHL2</accession>
<organism evidence="2 3">
    <name type="scientific">Pseudomonas solani</name>
    <dbReference type="NCBI Taxonomy" id="2731552"/>
    <lineage>
        <taxon>Bacteria</taxon>
        <taxon>Pseudomonadati</taxon>
        <taxon>Pseudomonadota</taxon>
        <taxon>Gammaproteobacteria</taxon>
        <taxon>Pseudomonadales</taxon>
        <taxon>Pseudomonadaceae</taxon>
        <taxon>Pseudomonas</taxon>
    </lineage>
</organism>
<feature type="domain" description="Beta-lactamase-related" evidence="1">
    <location>
        <begin position="20"/>
        <end position="137"/>
    </location>
</feature>
<dbReference type="SUPFAM" id="SSF56601">
    <property type="entry name" value="beta-lactamase/transpeptidase-like"/>
    <property type="match status" value="1"/>
</dbReference>
<evidence type="ECO:0000259" key="1">
    <source>
        <dbReference type="Pfam" id="PF00144"/>
    </source>
</evidence>
<dbReference type="Proteomes" id="UP001064896">
    <property type="component" value="Chromosome"/>
</dbReference>
<dbReference type="Gene3D" id="3.40.710.10">
    <property type="entry name" value="DD-peptidase/beta-lactamase superfamily"/>
    <property type="match status" value="1"/>
</dbReference>
<dbReference type="PANTHER" id="PTHR43283">
    <property type="entry name" value="BETA-LACTAMASE-RELATED"/>
    <property type="match status" value="1"/>
</dbReference>
<reference evidence="2" key="1">
    <citation type="submission" date="2020-05" db="EMBL/GenBank/DDBJ databases">
        <title>Complete genome sequence of Pseudomonas sp. Sm006.</title>
        <authorList>
            <person name="Takeuchi K."/>
            <person name="Someya N."/>
        </authorList>
    </citation>
    <scope>NUCLEOTIDE SEQUENCE</scope>
    <source>
        <strain evidence="2">Sm006</strain>
    </source>
</reference>
<dbReference type="InterPro" id="IPR050789">
    <property type="entry name" value="Diverse_Enzym_Activities"/>
</dbReference>
<dbReference type="RefSeq" id="WP_265168801.1">
    <property type="nucleotide sequence ID" value="NZ_AP023081.1"/>
</dbReference>
<dbReference type="InterPro" id="IPR012338">
    <property type="entry name" value="Beta-lactam/transpept-like"/>
</dbReference>
<evidence type="ECO:0000313" key="3">
    <source>
        <dbReference type="Proteomes" id="UP001064896"/>
    </source>
</evidence>
<protein>
    <recommendedName>
        <fullName evidence="1">Beta-lactamase-related domain-containing protein</fullName>
    </recommendedName>
</protein>
<dbReference type="InterPro" id="IPR001466">
    <property type="entry name" value="Beta-lactam-related"/>
</dbReference>
<dbReference type="EMBL" id="AP023081">
    <property type="protein sequence ID" value="BCD89071.1"/>
    <property type="molecule type" value="Genomic_DNA"/>
</dbReference>
<name>A0ABM7LHL2_9PSED</name>
<dbReference type="PANTHER" id="PTHR43283:SF14">
    <property type="entry name" value="BLL8153 PROTEIN"/>
    <property type="match status" value="1"/>
</dbReference>
<keyword evidence="3" id="KW-1185">Reference proteome</keyword>
<proteinExistence type="predicted"/>
<sequence>MVPLGAECDGQWLTDNDGAEIAFGGLNLCLRDYARFGLLYLHEGRNLAGEQIVPRQWVQQSVTPAKDFLRPGRYKEQGQPNLGYGYQWWVPQGDEGEYMAVGVYGQFIYVNPTRRVVIAKTSAYARYNEDGTRMEYESLEAFRAIARNL</sequence>
<evidence type="ECO:0000313" key="2">
    <source>
        <dbReference type="EMBL" id="BCD89071.1"/>
    </source>
</evidence>